<accession>A0ABU5ICZ3</accession>
<protein>
    <submittedName>
        <fullName evidence="2">ASCH domain-containing protein</fullName>
    </submittedName>
</protein>
<dbReference type="Gene3D" id="2.30.130.30">
    <property type="entry name" value="Hypothetical protein"/>
    <property type="match status" value="1"/>
</dbReference>
<evidence type="ECO:0000313" key="2">
    <source>
        <dbReference type="EMBL" id="MDZ5456985.1"/>
    </source>
</evidence>
<dbReference type="EMBL" id="JAXOJX010000013">
    <property type="protein sequence ID" value="MDZ5456985.1"/>
    <property type="molecule type" value="Genomic_DNA"/>
</dbReference>
<feature type="domain" description="ASCH" evidence="1">
    <location>
        <begin position="5"/>
        <end position="87"/>
    </location>
</feature>
<dbReference type="Pfam" id="PF04266">
    <property type="entry name" value="ASCH"/>
    <property type="match status" value="1"/>
</dbReference>
<proteinExistence type="predicted"/>
<dbReference type="SUPFAM" id="SSF88697">
    <property type="entry name" value="PUA domain-like"/>
    <property type="match status" value="1"/>
</dbReference>
<sequence length="125" mass="14656">MKILLSIKPEYAYRILDGSKRFEFRRRVHRDARVKTVVIYATMPVGKVIGEFTIQRVHAEHPEQLWKMTKDFSGITENFFAEYFHGRDVGYAIEVKSVKRFKNPKKLNEYLPSGVAPQSYAYVPQ</sequence>
<gene>
    <name evidence="2" type="ORF">SM757_10435</name>
</gene>
<keyword evidence="3" id="KW-1185">Reference proteome</keyword>
<evidence type="ECO:0000259" key="1">
    <source>
        <dbReference type="Pfam" id="PF04266"/>
    </source>
</evidence>
<dbReference type="InterPro" id="IPR015947">
    <property type="entry name" value="PUA-like_sf"/>
</dbReference>
<dbReference type="InterPro" id="IPR007374">
    <property type="entry name" value="ASCH_domain"/>
</dbReference>
<dbReference type="Proteomes" id="UP001293718">
    <property type="component" value="Unassembled WGS sequence"/>
</dbReference>
<dbReference type="RefSeq" id="WP_322465414.1">
    <property type="nucleotide sequence ID" value="NZ_JAXOJX010000013.1"/>
</dbReference>
<organism evidence="2 3">
    <name type="scientific">Azohydromonas lata</name>
    <dbReference type="NCBI Taxonomy" id="45677"/>
    <lineage>
        <taxon>Bacteria</taxon>
        <taxon>Pseudomonadati</taxon>
        <taxon>Pseudomonadota</taxon>
        <taxon>Betaproteobacteria</taxon>
        <taxon>Burkholderiales</taxon>
        <taxon>Sphaerotilaceae</taxon>
        <taxon>Azohydromonas</taxon>
    </lineage>
</organism>
<reference evidence="2 3" key="1">
    <citation type="submission" date="2023-11" db="EMBL/GenBank/DDBJ databases">
        <title>Draft genome of Azohydromonas lata strain H1 (DSM1123), a polyhydroxyalkanoate producer.</title>
        <authorList>
            <person name="Traversa D."/>
            <person name="D'Addabbo P."/>
            <person name="Pazzani C."/>
            <person name="Manzari C."/>
            <person name="Chiara M."/>
            <person name="Scrascia M."/>
        </authorList>
    </citation>
    <scope>NUCLEOTIDE SEQUENCE [LARGE SCALE GENOMIC DNA]</scope>
    <source>
        <strain evidence="2 3">H1</strain>
    </source>
</reference>
<name>A0ABU5ICZ3_9BURK</name>
<comment type="caution">
    <text evidence="2">The sequence shown here is derived from an EMBL/GenBank/DDBJ whole genome shotgun (WGS) entry which is preliminary data.</text>
</comment>
<evidence type="ECO:0000313" key="3">
    <source>
        <dbReference type="Proteomes" id="UP001293718"/>
    </source>
</evidence>